<dbReference type="EMBL" id="CAVLGL010000083">
    <property type="protein sequence ID" value="CAK1588897.1"/>
    <property type="molecule type" value="Genomic_DNA"/>
</dbReference>
<dbReference type="AlphaFoldDB" id="A0AAV1L3F2"/>
<dbReference type="Pfam" id="PF17919">
    <property type="entry name" value="RT_RNaseH_2"/>
    <property type="match status" value="1"/>
</dbReference>
<dbReference type="GO" id="GO:0071897">
    <property type="term" value="P:DNA biosynthetic process"/>
    <property type="evidence" value="ECO:0007669"/>
    <property type="project" value="UniProtKB-ARBA"/>
</dbReference>
<dbReference type="PANTHER" id="PTHR33064">
    <property type="entry name" value="POL PROTEIN"/>
    <property type="match status" value="1"/>
</dbReference>
<keyword evidence="3" id="KW-1185">Reference proteome</keyword>
<accession>A0AAV1L3F2</accession>
<dbReference type="InterPro" id="IPR051320">
    <property type="entry name" value="Viral_Replic_Matur_Polypro"/>
</dbReference>
<dbReference type="Proteomes" id="UP001314205">
    <property type="component" value="Unassembled WGS sequence"/>
</dbReference>
<gene>
    <name evidence="2" type="ORF">PARMNEM_LOCUS9478</name>
</gene>
<evidence type="ECO:0000259" key="1">
    <source>
        <dbReference type="Pfam" id="PF17919"/>
    </source>
</evidence>
<sequence>MTPQLLRAFENCKKSLTQATLLAHPDPAAELAIVTDAFETAIGTLLQQQKGKDWEPLAFYSHKLSNTQRKYSPYDRELLAVYEASLQYSPNISLLSSRSQRAKTNALQDSSDTLTTLFSLRQT</sequence>
<evidence type="ECO:0000313" key="3">
    <source>
        <dbReference type="Proteomes" id="UP001314205"/>
    </source>
</evidence>
<comment type="caution">
    <text evidence="2">The sequence shown here is derived from an EMBL/GenBank/DDBJ whole genome shotgun (WGS) entry which is preliminary data.</text>
</comment>
<dbReference type="PANTHER" id="PTHR33064:SF37">
    <property type="entry name" value="RIBONUCLEASE H"/>
    <property type="match status" value="1"/>
</dbReference>
<dbReference type="SUPFAM" id="SSF56672">
    <property type="entry name" value="DNA/RNA polymerases"/>
    <property type="match status" value="1"/>
</dbReference>
<feature type="domain" description="Reverse transcriptase/retrotransposon-derived protein RNase H-like" evidence="1">
    <location>
        <begin position="2"/>
        <end position="89"/>
    </location>
</feature>
<dbReference type="Gene3D" id="3.10.20.370">
    <property type="match status" value="1"/>
</dbReference>
<evidence type="ECO:0000313" key="2">
    <source>
        <dbReference type="EMBL" id="CAK1588897.1"/>
    </source>
</evidence>
<dbReference type="InterPro" id="IPR041577">
    <property type="entry name" value="RT_RNaseH_2"/>
</dbReference>
<proteinExistence type="predicted"/>
<dbReference type="InterPro" id="IPR043502">
    <property type="entry name" value="DNA/RNA_pol_sf"/>
</dbReference>
<name>A0AAV1L3F2_9NEOP</name>
<reference evidence="2 3" key="1">
    <citation type="submission" date="2023-11" db="EMBL/GenBank/DDBJ databases">
        <authorList>
            <person name="Hedman E."/>
            <person name="Englund M."/>
            <person name="Stromberg M."/>
            <person name="Nyberg Akerstrom W."/>
            <person name="Nylinder S."/>
            <person name="Jareborg N."/>
            <person name="Kallberg Y."/>
            <person name="Kronander E."/>
        </authorList>
    </citation>
    <scope>NUCLEOTIDE SEQUENCE [LARGE SCALE GENOMIC DNA]</scope>
</reference>
<organism evidence="2 3">
    <name type="scientific">Parnassius mnemosyne</name>
    <name type="common">clouded apollo</name>
    <dbReference type="NCBI Taxonomy" id="213953"/>
    <lineage>
        <taxon>Eukaryota</taxon>
        <taxon>Metazoa</taxon>
        <taxon>Ecdysozoa</taxon>
        <taxon>Arthropoda</taxon>
        <taxon>Hexapoda</taxon>
        <taxon>Insecta</taxon>
        <taxon>Pterygota</taxon>
        <taxon>Neoptera</taxon>
        <taxon>Endopterygota</taxon>
        <taxon>Lepidoptera</taxon>
        <taxon>Glossata</taxon>
        <taxon>Ditrysia</taxon>
        <taxon>Papilionoidea</taxon>
        <taxon>Papilionidae</taxon>
        <taxon>Parnassiinae</taxon>
        <taxon>Parnassini</taxon>
        <taxon>Parnassius</taxon>
        <taxon>Driopa</taxon>
    </lineage>
</organism>
<protein>
    <recommendedName>
        <fullName evidence="1">Reverse transcriptase/retrotransposon-derived protein RNase H-like domain-containing protein</fullName>
    </recommendedName>
</protein>